<accession>A0A1V9G177</accession>
<dbReference type="EMBL" id="LVYD01000042">
    <property type="protein sequence ID" value="OQP64324.1"/>
    <property type="molecule type" value="Genomic_DNA"/>
</dbReference>
<evidence type="ECO:0000313" key="2">
    <source>
        <dbReference type="EMBL" id="OQP64324.1"/>
    </source>
</evidence>
<keyword evidence="1" id="KW-1133">Transmembrane helix</keyword>
<reference evidence="2 3" key="1">
    <citation type="submission" date="2016-03" db="EMBL/GenBank/DDBJ databases">
        <title>Niastella vici sp. nov., isolated from farmland soil.</title>
        <authorList>
            <person name="Chen L."/>
            <person name="Wang D."/>
            <person name="Yang S."/>
            <person name="Wang G."/>
        </authorList>
    </citation>
    <scope>NUCLEOTIDE SEQUENCE [LARGE SCALE GENOMIC DNA]</scope>
    <source>
        <strain evidence="2 3">DJ57</strain>
    </source>
</reference>
<evidence type="ECO:0000256" key="1">
    <source>
        <dbReference type="SAM" id="Phobius"/>
    </source>
</evidence>
<dbReference type="AlphaFoldDB" id="A0A1V9G177"/>
<sequence>MSKNKNWLPVTGFRLPGNNSDGIQGPATGNRHPVTCNYFFIMTSFTIITINAIRNMNSDILLMPCI</sequence>
<dbReference type="STRING" id="1703345.A3860_20340"/>
<keyword evidence="3" id="KW-1185">Reference proteome</keyword>
<protein>
    <submittedName>
        <fullName evidence="2">Uncharacterized protein</fullName>
    </submittedName>
</protein>
<proteinExistence type="predicted"/>
<keyword evidence="1" id="KW-0472">Membrane</keyword>
<organism evidence="2 3">
    <name type="scientific">Niastella vici</name>
    <dbReference type="NCBI Taxonomy" id="1703345"/>
    <lineage>
        <taxon>Bacteria</taxon>
        <taxon>Pseudomonadati</taxon>
        <taxon>Bacteroidota</taxon>
        <taxon>Chitinophagia</taxon>
        <taxon>Chitinophagales</taxon>
        <taxon>Chitinophagaceae</taxon>
        <taxon>Niastella</taxon>
    </lineage>
</organism>
<dbReference type="Proteomes" id="UP000192796">
    <property type="component" value="Unassembled WGS sequence"/>
</dbReference>
<gene>
    <name evidence="2" type="ORF">A3860_20340</name>
</gene>
<feature type="transmembrane region" description="Helical" evidence="1">
    <location>
        <begin position="37"/>
        <end position="53"/>
    </location>
</feature>
<evidence type="ECO:0000313" key="3">
    <source>
        <dbReference type="Proteomes" id="UP000192796"/>
    </source>
</evidence>
<keyword evidence="1" id="KW-0812">Transmembrane</keyword>
<comment type="caution">
    <text evidence="2">The sequence shown here is derived from an EMBL/GenBank/DDBJ whole genome shotgun (WGS) entry which is preliminary data.</text>
</comment>
<name>A0A1V9G177_9BACT</name>